<dbReference type="GO" id="GO:0019867">
    <property type="term" value="C:outer membrane"/>
    <property type="evidence" value="ECO:0007669"/>
    <property type="project" value="InterPro"/>
</dbReference>
<protein>
    <submittedName>
        <fullName evidence="1">OmpW family protein</fullName>
    </submittedName>
</protein>
<dbReference type="InterPro" id="IPR011250">
    <property type="entry name" value="OMP/PagP_B-barrel"/>
</dbReference>
<dbReference type="InParanoid" id="A0A5C7EJH9"/>
<proteinExistence type="predicted"/>
<dbReference type="SUPFAM" id="SSF56925">
    <property type="entry name" value="OMPA-like"/>
    <property type="match status" value="1"/>
</dbReference>
<dbReference type="OrthoDB" id="9807574at2"/>
<dbReference type="FunCoup" id="A0A5C7EJH9">
    <property type="interactions" value="57"/>
</dbReference>
<sequence length="200" mass="22123">MAMVAGAVMALPVPRAEAGDWWVRGRLIHIDPNAGSSAGGPLALPADAVDVDNRVAPEVDISYFFTRNVALELILTYPQKHDVTLNGVDIGSVKHLPPTLTLQYHFMPDQAFKPYVGAGFNYTLFTDRDLLNDTLEVERDSFGGALQAGFDYALTKNWYLNVDVKYLWIGTDVRRKSDGAVVTKLDIDPWVYGLGVGYRF</sequence>
<reference evidence="1 2" key="1">
    <citation type="submission" date="2019-08" db="EMBL/GenBank/DDBJ databases">
        <title>Pelomicrobium methylotrophicum gen. nov., sp. nov. a moderately thermophilic, facultatively anaerobic, lithoautotrophic and methylotrophic bacterium isolated from a terrestrial mud volcano.</title>
        <authorList>
            <person name="Slobodkina G.B."/>
            <person name="Merkel A.Y."/>
            <person name="Slobodkin A.I."/>
        </authorList>
    </citation>
    <scope>NUCLEOTIDE SEQUENCE [LARGE SCALE GENOMIC DNA]</scope>
    <source>
        <strain evidence="1 2">SM250</strain>
    </source>
</reference>
<organism evidence="1 2">
    <name type="scientific">Pelomicrobium methylotrophicum</name>
    <dbReference type="NCBI Taxonomy" id="2602750"/>
    <lineage>
        <taxon>Bacteria</taxon>
        <taxon>Pseudomonadati</taxon>
        <taxon>Pseudomonadota</taxon>
        <taxon>Hydrogenophilia</taxon>
        <taxon>Hydrogenophilia incertae sedis</taxon>
        <taxon>Pelomicrobium</taxon>
    </lineage>
</organism>
<dbReference type="Pfam" id="PF03922">
    <property type="entry name" value="OmpW"/>
    <property type="match status" value="1"/>
</dbReference>
<evidence type="ECO:0000313" key="2">
    <source>
        <dbReference type="Proteomes" id="UP000321201"/>
    </source>
</evidence>
<dbReference type="GO" id="GO:0044384">
    <property type="term" value="C:host outer membrane"/>
    <property type="evidence" value="ECO:0007669"/>
    <property type="project" value="InterPro"/>
</dbReference>
<dbReference type="PROSITE" id="PS00695">
    <property type="entry name" value="ENT_VIR_OMP_2"/>
    <property type="match status" value="1"/>
</dbReference>
<comment type="caution">
    <text evidence="1">The sequence shown here is derived from an EMBL/GenBank/DDBJ whole genome shotgun (WGS) entry which is preliminary data.</text>
</comment>
<accession>A0A5C7EJH9</accession>
<keyword evidence="2" id="KW-1185">Reference proteome</keyword>
<dbReference type="PANTHER" id="PTHR36920:SF1">
    <property type="entry name" value="OUTER MEMBRANE PROTEIN W"/>
    <property type="match status" value="1"/>
</dbReference>
<dbReference type="Proteomes" id="UP000321201">
    <property type="component" value="Unassembled WGS sequence"/>
</dbReference>
<dbReference type="InterPro" id="IPR000758">
    <property type="entry name" value="Enterovir_OMP"/>
</dbReference>
<dbReference type="AlphaFoldDB" id="A0A5C7EJH9"/>
<dbReference type="EMBL" id="VPFL01000007">
    <property type="protein sequence ID" value="TXF12298.1"/>
    <property type="molecule type" value="Genomic_DNA"/>
</dbReference>
<dbReference type="PANTHER" id="PTHR36920">
    <property type="match status" value="1"/>
</dbReference>
<evidence type="ECO:0000313" key="1">
    <source>
        <dbReference type="EMBL" id="TXF12298.1"/>
    </source>
</evidence>
<dbReference type="Gene3D" id="2.40.160.20">
    <property type="match status" value="1"/>
</dbReference>
<name>A0A5C7EJH9_9PROT</name>
<gene>
    <name evidence="1" type="ORF">FR698_06775</name>
</gene>
<dbReference type="InterPro" id="IPR005618">
    <property type="entry name" value="OMPW"/>
</dbReference>
<dbReference type="GO" id="GO:0055085">
    <property type="term" value="P:transmembrane transport"/>
    <property type="evidence" value="ECO:0007669"/>
    <property type="project" value="TreeGrafter"/>
</dbReference>